<dbReference type="PANTHER" id="PTHR31131:SF6">
    <property type="entry name" value="CASTOR ACT DOMAIN-CONTAINING PROTEIN"/>
    <property type="match status" value="1"/>
</dbReference>
<protein>
    <submittedName>
        <fullName evidence="3">CASTOR, ACT domain-containing protein</fullName>
    </submittedName>
</protein>
<dbReference type="Proteomes" id="UP001056384">
    <property type="component" value="Chromosome 3"/>
</dbReference>
<evidence type="ECO:0000313" key="4">
    <source>
        <dbReference type="Proteomes" id="UP001056384"/>
    </source>
</evidence>
<keyword evidence="4" id="KW-1185">Reference proteome</keyword>
<name>A0A9Q9EJ37_9PEZI</name>
<evidence type="ECO:0000313" key="3">
    <source>
        <dbReference type="EMBL" id="USW51779.1"/>
    </source>
</evidence>
<accession>A0A9Q9EJ37</accession>
<evidence type="ECO:0000259" key="2">
    <source>
        <dbReference type="Pfam" id="PF13840"/>
    </source>
</evidence>
<sequence length="408" mass="44058">MGQPIIESNTLLNANIGFLRTHLAIVHLPSSAYPLFLQPILSLLLHNKLRDEDGAVIPPHRPWNYWHPFVNVSITPNECSIVCPREEAEALFQPLLSSLSPALRKQVSISREDYSVITIDGEGLEAGQRVLDLTSPLALAGIPIFFITSYYSDFILVPYSTRSNVIHALEERGFVFEADSEDGEAGHMTNPASPLLNSHARQGSSSSSSDGSGFGSSSIPVAPHTPPPTTISDLQTRTFKILARNNVSPHVDPTIELITCAGLKDSTPGSSESNFTEGKLQIGIAKCLTAFPAPRFFSVTLTDTESLSLTLEKRLLTNFPNGGEDILLGTQAPEQIPITLDLQDLPLESTGIVCGVSRRLTEGMKGRMGREMFNMSYLSTSRAGHVIVYEDELEDAMEALSGGGAAAG</sequence>
<dbReference type="EMBL" id="CP099420">
    <property type="protein sequence ID" value="USW51779.1"/>
    <property type="molecule type" value="Genomic_DNA"/>
</dbReference>
<gene>
    <name evidence="3" type="ORF">Slin15195_G050980</name>
</gene>
<proteinExistence type="predicted"/>
<dbReference type="InterPro" id="IPR051719">
    <property type="entry name" value="CASTOR_mTORC1"/>
</dbReference>
<feature type="domain" description="CASTOR ACT" evidence="2">
    <location>
        <begin position="110"/>
        <end position="171"/>
    </location>
</feature>
<reference evidence="3" key="1">
    <citation type="submission" date="2022-06" db="EMBL/GenBank/DDBJ databases">
        <title>Complete genome sequences of two strains of the flax pathogen Septoria linicola.</title>
        <authorList>
            <person name="Lapalu N."/>
            <person name="Simon A."/>
            <person name="Demenou B."/>
            <person name="Paumier D."/>
            <person name="Guillot M.-P."/>
            <person name="Gout L."/>
            <person name="Valade R."/>
        </authorList>
    </citation>
    <scope>NUCLEOTIDE SEQUENCE</scope>
    <source>
        <strain evidence="3">SE15195</strain>
    </source>
</reference>
<dbReference type="PANTHER" id="PTHR31131">
    <property type="entry name" value="CHROMOSOME 1, WHOLE GENOME SHOTGUN SEQUENCE"/>
    <property type="match status" value="1"/>
</dbReference>
<dbReference type="GO" id="GO:0046394">
    <property type="term" value="P:carboxylic acid biosynthetic process"/>
    <property type="evidence" value="ECO:0007669"/>
    <property type="project" value="UniProtKB-ARBA"/>
</dbReference>
<dbReference type="Pfam" id="PF13840">
    <property type="entry name" value="ACT_7"/>
    <property type="match status" value="1"/>
</dbReference>
<dbReference type="InterPro" id="IPR027795">
    <property type="entry name" value="CASTOR_ACT_dom"/>
</dbReference>
<organism evidence="3 4">
    <name type="scientific">Septoria linicola</name>
    <dbReference type="NCBI Taxonomy" id="215465"/>
    <lineage>
        <taxon>Eukaryota</taxon>
        <taxon>Fungi</taxon>
        <taxon>Dikarya</taxon>
        <taxon>Ascomycota</taxon>
        <taxon>Pezizomycotina</taxon>
        <taxon>Dothideomycetes</taxon>
        <taxon>Dothideomycetidae</taxon>
        <taxon>Mycosphaerellales</taxon>
        <taxon>Mycosphaerellaceae</taxon>
        <taxon>Septoria</taxon>
    </lineage>
</organism>
<evidence type="ECO:0000256" key="1">
    <source>
        <dbReference type="SAM" id="MobiDB-lite"/>
    </source>
</evidence>
<feature type="compositionally biased region" description="Polar residues" evidence="1">
    <location>
        <begin position="190"/>
        <end position="202"/>
    </location>
</feature>
<dbReference type="InterPro" id="IPR045865">
    <property type="entry name" value="ACT-like_dom_sf"/>
</dbReference>
<dbReference type="GO" id="GO:0006520">
    <property type="term" value="P:amino acid metabolic process"/>
    <property type="evidence" value="ECO:0007669"/>
    <property type="project" value="UniProtKB-ARBA"/>
</dbReference>
<feature type="compositionally biased region" description="Low complexity" evidence="1">
    <location>
        <begin position="203"/>
        <end position="218"/>
    </location>
</feature>
<feature type="region of interest" description="Disordered" evidence="1">
    <location>
        <begin position="180"/>
        <end position="232"/>
    </location>
</feature>
<dbReference type="Gene3D" id="3.30.2130.10">
    <property type="entry name" value="VC0802-like"/>
    <property type="match status" value="2"/>
</dbReference>
<dbReference type="SUPFAM" id="SSF55021">
    <property type="entry name" value="ACT-like"/>
    <property type="match status" value="1"/>
</dbReference>
<dbReference type="AlphaFoldDB" id="A0A9Q9EJ37"/>